<evidence type="ECO:0000256" key="2">
    <source>
        <dbReference type="SAM" id="MobiDB-lite"/>
    </source>
</evidence>
<evidence type="ECO:0000313" key="4">
    <source>
        <dbReference type="Proteomes" id="UP000035680"/>
    </source>
</evidence>
<evidence type="ECO:0000256" key="3">
    <source>
        <dbReference type="SAM" id="SignalP"/>
    </source>
</evidence>
<feature type="signal peptide" evidence="3">
    <location>
        <begin position="1"/>
        <end position="23"/>
    </location>
</feature>
<dbReference type="WBParaSite" id="SVE_0701900.1">
    <property type="protein sequence ID" value="SVE_0701900.1"/>
    <property type="gene ID" value="SVE_0701900"/>
</dbReference>
<feature type="compositionally biased region" description="Polar residues" evidence="2">
    <location>
        <begin position="222"/>
        <end position="236"/>
    </location>
</feature>
<proteinExistence type="predicted"/>
<dbReference type="Proteomes" id="UP000035680">
    <property type="component" value="Unassembled WGS sequence"/>
</dbReference>
<dbReference type="AlphaFoldDB" id="A0A0K0FDU3"/>
<feature type="compositionally biased region" description="Basic residues" evidence="2">
    <location>
        <begin position="212"/>
        <end position="221"/>
    </location>
</feature>
<sequence length="288" mass="32448">MKILQYSLFIIIYIFAIISLVVCDTEEQTIPTTIDTTISNSITHNRVSTFPGNLSGNKTIFEGKRKFKVRNQNKLTKLKKLILETESKNSTTDKNALYTNKKSNESSTDSTTNLRNKTKHQLMILQKELRRLTKIADKLSEINEIYTETKPPSTKKKADGDVKGKKNAIGKKGQSNKHKPHFTRIPHGNSESGRRFNELQSKNRGNEENKPGKWKGGKKKNQSTVKPNLNNNTTAPSVEKGRVVTSHISTRQFKRKNSRKNDGSAFPTTLTPKTINTSITPPTTILPQ</sequence>
<name>A0A0K0FDU3_STRVS</name>
<organism evidence="4 5">
    <name type="scientific">Strongyloides venezuelensis</name>
    <name type="common">Threadworm</name>
    <dbReference type="NCBI Taxonomy" id="75913"/>
    <lineage>
        <taxon>Eukaryota</taxon>
        <taxon>Metazoa</taxon>
        <taxon>Ecdysozoa</taxon>
        <taxon>Nematoda</taxon>
        <taxon>Chromadorea</taxon>
        <taxon>Rhabditida</taxon>
        <taxon>Tylenchina</taxon>
        <taxon>Panagrolaimomorpha</taxon>
        <taxon>Strongyloidoidea</taxon>
        <taxon>Strongyloididae</taxon>
        <taxon>Strongyloides</taxon>
    </lineage>
</organism>
<evidence type="ECO:0000313" key="5">
    <source>
        <dbReference type="WBParaSite" id="SVE_0701900.1"/>
    </source>
</evidence>
<reference evidence="5" key="2">
    <citation type="submission" date="2015-08" db="UniProtKB">
        <authorList>
            <consortium name="WormBaseParasite"/>
        </authorList>
    </citation>
    <scope>IDENTIFICATION</scope>
</reference>
<feature type="region of interest" description="Disordered" evidence="2">
    <location>
        <begin position="92"/>
        <end position="115"/>
    </location>
</feature>
<reference evidence="4" key="1">
    <citation type="submission" date="2014-07" db="EMBL/GenBank/DDBJ databases">
        <authorList>
            <person name="Martin A.A"/>
            <person name="De Silva N."/>
        </authorList>
    </citation>
    <scope>NUCLEOTIDE SEQUENCE</scope>
</reference>
<feature type="coiled-coil region" evidence="1">
    <location>
        <begin position="115"/>
        <end position="142"/>
    </location>
</feature>
<feature type="compositionally biased region" description="Low complexity" evidence="2">
    <location>
        <begin position="271"/>
        <end position="288"/>
    </location>
</feature>
<protein>
    <submittedName>
        <fullName evidence="5">Uncharacterized protein</fullName>
    </submittedName>
</protein>
<accession>A0A0K0FDU3</accession>
<feature type="chain" id="PRO_5005329742" evidence="3">
    <location>
        <begin position="24"/>
        <end position="288"/>
    </location>
</feature>
<keyword evidence="3" id="KW-0732">Signal</keyword>
<keyword evidence="4" id="KW-1185">Reference proteome</keyword>
<feature type="region of interest" description="Disordered" evidence="2">
    <location>
        <begin position="150"/>
        <end position="288"/>
    </location>
</feature>
<keyword evidence="1" id="KW-0175">Coiled coil</keyword>
<feature type="compositionally biased region" description="Basic residues" evidence="2">
    <location>
        <begin position="165"/>
        <end position="184"/>
    </location>
</feature>
<evidence type="ECO:0000256" key="1">
    <source>
        <dbReference type="SAM" id="Coils"/>
    </source>
</evidence>